<evidence type="ECO:0000313" key="12">
    <source>
        <dbReference type="Proteomes" id="UP001165085"/>
    </source>
</evidence>
<dbReference type="InterPro" id="IPR045221">
    <property type="entry name" value="Sphingomyelin_synth-like"/>
</dbReference>
<dbReference type="GO" id="GO:0005886">
    <property type="term" value="C:plasma membrane"/>
    <property type="evidence" value="ECO:0007669"/>
    <property type="project" value="TreeGrafter"/>
</dbReference>
<dbReference type="PANTHER" id="PTHR21290">
    <property type="entry name" value="SPHINGOMYELIN SYNTHETASE"/>
    <property type="match status" value="1"/>
</dbReference>
<evidence type="ECO:0000256" key="5">
    <source>
        <dbReference type="ARBA" id="ARBA00022919"/>
    </source>
</evidence>
<protein>
    <recommendedName>
        <fullName evidence="10">Sphingomyelin synthase-like domain-containing protein</fullName>
    </recommendedName>
</protein>
<evidence type="ECO:0000313" key="11">
    <source>
        <dbReference type="EMBL" id="GMH72969.1"/>
    </source>
</evidence>
<dbReference type="GO" id="GO:0033188">
    <property type="term" value="F:sphingomyelin synthase activity"/>
    <property type="evidence" value="ECO:0007669"/>
    <property type="project" value="TreeGrafter"/>
</dbReference>
<gene>
    <name evidence="11" type="ORF">TrST_g2524</name>
</gene>
<keyword evidence="12" id="KW-1185">Reference proteome</keyword>
<dbReference type="GO" id="GO:0047493">
    <property type="term" value="F:ceramide cholinephosphotransferase activity"/>
    <property type="evidence" value="ECO:0007669"/>
    <property type="project" value="TreeGrafter"/>
</dbReference>
<keyword evidence="7" id="KW-0443">Lipid metabolism</keyword>
<name>A0A9W7ARC5_9STRA</name>
<dbReference type="OrthoDB" id="422827at2759"/>
<evidence type="ECO:0000259" key="10">
    <source>
        <dbReference type="Pfam" id="PF14360"/>
    </source>
</evidence>
<keyword evidence="8 9" id="KW-0472">Membrane</keyword>
<evidence type="ECO:0000256" key="6">
    <source>
        <dbReference type="ARBA" id="ARBA00022989"/>
    </source>
</evidence>
<reference evidence="12" key="1">
    <citation type="journal article" date="2023" name="Commun. Biol.">
        <title>Genome analysis of Parmales, the sister group of diatoms, reveals the evolutionary specialization of diatoms from phago-mixotrophs to photoautotrophs.</title>
        <authorList>
            <person name="Ban H."/>
            <person name="Sato S."/>
            <person name="Yoshikawa S."/>
            <person name="Yamada K."/>
            <person name="Nakamura Y."/>
            <person name="Ichinomiya M."/>
            <person name="Sato N."/>
            <person name="Blanc-Mathieu R."/>
            <person name="Endo H."/>
            <person name="Kuwata A."/>
            <person name="Ogata H."/>
        </authorList>
    </citation>
    <scope>NUCLEOTIDE SEQUENCE [LARGE SCALE GENOMIC DNA]</scope>
    <source>
        <strain evidence="12">NIES 3701</strain>
    </source>
</reference>
<comment type="similarity">
    <text evidence="2">Belongs to the sphingomyelin synthase family.</text>
</comment>
<keyword evidence="3" id="KW-0808">Transferase</keyword>
<keyword evidence="5" id="KW-0746">Sphingolipid metabolism</keyword>
<evidence type="ECO:0000256" key="2">
    <source>
        <dbReference type="ARBA" id="ARBA00005441"/>
    </source>
</evidence>
<dbReference type="GO" id="GO:0046513">
    <property type="term" value="P:ceramide biosynthetic process"/>
    <property type="evidence" value="ECO:0007669"/>
    <property type="project" value="TreeGrafter"/>
</dbReference>
<keyword evidence="6 9" id="KW-1133">Transmembrane helix</keyword>
<evidence type="ECO:0000256" key="3">
    <source>
        <dbReference type="ARBA" id="ARBA00022679"/>
    </source>
</evidence>
<keyword evidence="4 9" id="KW-0812">Transmembrane</keyword>
<dbReference type="GO" id="GO:0000139">
    <property type="term" value="C:Golgi membrane"/>
    <property type="evidence" value="ECO:0007669"/>
    <property type="project" value="TreeGrafter"/>
</dbReference>
<accession>A0A9W7ARC5</accession>
<dbReference type="EMBL" id="BRXY01000162">
    <property type="protein sequence ID" value="GMH72969.1"/>
    <property type="molecule type" value="Genomic_DNA"/>
</dbReference>
<dbReference type="PANTHER" id="PTHR21290:SF25">
    <property type="entry name" value="SPHINGOMYELIN SYNTHASE-RELATED PROTEIN 1"/>
    <property type="match status" value="1"/>
</dbReference>
<evidence type="ECO:0000256" key="4">
    <source>
        <dbReference type="ARBA" id="ARBA00022692"/>
    </source>
</evidence>
<proteinExistence type="inferred from homology"/>
<feature type="transmembrane region" description="Helical" evidence="9">
    <location>
        <begin position="224"/>
        <end position="241"/>
    </location>
</feature>
<dbReference type="AlphaFoldDB" id="A0A9W7ARC5"/>
<organism evidence="11 12">
    <name type="scientific">Triparma strigata</name>
    <dbReference type="NCBI Taxonomy" id="1606541"/>
    <lineage>
        <taxon>Eukaryota</taxon>
        <taxon>Sar</taxon>
        <taxon>Stramenopiles</taxon>
        <taxon>Ochrophyta</taxon>
        <taxon>Bolidophyceae</taxon>
        <taxon>Parmales</taxon>
        <taxon>Triparmaceae</taxon>
        <taxon>Triparma</taxon>
    </lineage>
</organism>
<dbReference type="Pfam" id="PF14360">
    <property type="entry name" value="PAP2_C"/>
    <property type="match status" value="1"/>
</dbReference>
<comment type="caution">
    <text evidence="11">The sequence shown here is derived from an EMBL/GenBank/DDBJ whole genome shotgun (WGS) entry which is preliminary data.</text>
</comment>
<dbReference type="InterPro" id="IPR025749">
    <property type="entry name" value="Sphingomyelin_synth-like_dom"/>
</dbReference>
<feature type="transmembrane region" description="Helical" evidence="9">
    <location>
        <begin position="261"/>
        <end position="278"/>
    </location>
</feature>
<evidence type="ECO:0000256" key="8">
    <source>
        <dbReference type="ARBA" id="ARBA00023136"/>
    </source>
</evidence>
<evidence type="ECO:0000256" key="7">
    <source>
        <dbReference type="ARBA" id="ARBA00023098"/>
    </source>
</evidence>
<evidence type="ECO:0000256" key="1">
    <source>
        <dbReference type="ARBA" id="ARBA00004141"/>
    </source>
</evidence>
<sequence length="365" mass="41268">MKIVNKVIEVELGRQNEAEFSGLPTSADDDKDDDGTKKHCAGKFQWFIPLDLHMEARLARQSWPTMVIYWLFFVYWAEIVFRNFAFQRVEKAYQEGKMQPTLLLDIGHDWTSDPDVIAFAKEISEVPYKILSLWAFLLPSAAYYLGTPKPGYLVAYLSELAVYLSLGHQLRFLCYSSTTLPGSADHCLARDVETWLSDDGPSERVRHGIDFWIKMPKSGNCGDLIFSGHMYLTMFLLRTAVTGTWHLFSGGGKWGKYMKPLQIPTTVLLISCACLQAFSTFASRNHYTVDVILGVFVHWAIYDKVPKLIERFGPVPPEAKLKWLFVGLSPLLHFFLRGLKPLFVGGKFGDEFAADVAASQGGDVR</sequence>
<feature type="transmembrane region" description="Helical" evidence="9">
    <location>
        <begin position="67"/>
        <end position="85"/>
    </location>
</feature>
<feature type="domain" description="Sphingomyelin synthase-like" evidence="10">
    <location>
        <begin position="220"/>
        <end position="301"/>
    </location>
</feature>
<dbReference type="Proteomes" id="UP001165085">
    <property type="component" value="Unassembled WGS sequence"/>
</dbReference>
<evidence type="ECO:0000256" key="9">
    <source>
        <dbReference type="SAM" id="Phobius"/>
    </source>
</evidence>
<comment type="subcellular location">
    <subcellularLocation>
        <location evidence="1">Membrane</location>
        <topology evidence="1">Multi-pass membrane protein</topology>
    </subcellularLocation>
</comment>
<dbReference type="GO" id="GO:0005789">
    <property type="term" value="C:endoplasmic reticulum membrane"/>
    <property type="evidence" value="ECO:0007669"/>
    <property type="project" value="TreeGrafter"/>
</dbReference>